<protein>
    <submittedName>
        <fullName evidence="2">Uncharacterized protein</fullName>
    </submittedName>
</protein>
<keyword evidence="1" id="KW-0472">Membrane</keyword>
<proteinExistence type="predicted"/>
<organism evidence="2 3">
    <name type="scientific">Gymnopus androsaceus JB14</name>
    <dbReference type="NCBI Taxonomy" id="1447944"/>
    <lineage>
        <taxon>Eukaryota</taxon>
        <taxon>Fungi</taxon>
        <taxon>Dikarya</taxon>
        <taxon>Basidiomycota</taxon>
        <taxon>Agaricomycotina</taxon>
        <taxon>Agaricomycetes</taxon>
        <taxon>Agaricomycetidae</taxon>
        <taxon>Agaricales</taxon>
        <taxon>Marasmiineae</taxon>
        <taxon>Omphalotaceae</taxon>
        <taxon>Gymnopus</taxon>
    </lineage>
</organism>
<name>A0A6A4GCH8_9AGAR</name>
<dbReference type="Proteomes" id="UP000799118">
    <property type="component" value="Unassembled WGS sequence"/>
</dbReference>
<sequence>MGPAGYSIQSQGAYALCQHRYAMHWAFLELEFSQLYWALQGHFRTNTNKQALKNREAVSLYAKHCRPWHMLSKIMCRRIRPWLTHSLSLLVFYLILRRLIILRIHHSCVKAVMLQSSDMSIRPADYWALLEILGCRNAGFRGCIYRC</sequence>
<dbReference type="AlphaFoldDB" id="A0A6A4GCH8"/>
<evidence type="ECO:0000313" key="3">
    <source>
        <dbReference type="Proteomes" id="UP000799118"/>
    </source>
</evidence>
<evidence type="ECO:0000313" key="2">
    <source>
        <dbReference type="EMBL" id="KAE9383118.1"/>
    </source>
</evidence>
<evidence type="ECO:0000256" key="1">
    <source>
        <dbReference type="SAM" id="Phobius"/>
    </source>
</evidence>
<keyword evidence="3" id="KW-1185">Reference proteome</keyword>
<reference evidence="2" key="1">
    <citation type="journal article" date="2019" name="Environ. Microbiol.">
        <title>Fungal ecological strategies reflected in gene transcription - a case study of two litter decomposers.</title>
        <authorList>
            <person name="Barbi F."/>
            <person name="Kohler A."/>
            <person name="Barry K."/>
            <person name="Baskaran P."/>
            <person name="Daum C."/>
            <person name="Fauchery L."/>
            <person name="Ihrmark K."/>
            <person name="Kuo A."/>
            <person name="LaButti K."/>
            <person name="Lipzen A."/>
            <person name="Morin E."/>
            <person name="Grigoriev I.V."/>
            <person name="Henrissat B."/>
            <person name="Lindahl B."/>
            <person name="Martin F."/>
        </authorList>
    </citation>
    <scope>NUCLEOTIDE SEQUENCE</scope>
    <source>
        <strain evidence="2">JB14</strain>
    </source>
</reference>
<feature type="transmembrane region" description="Helical" evidence="1">
    <location>
        <begin position="79"/>
        <end position="96"/>
    </location>
</feature>
<keyword evidence="1" id="KW-0812">Transmembrane</keyword>
<gene>
    <name evidence="2" type="ORF">BT96DRAFT_112483</name>
</gene>
<dbReference type="EMBL" id="ML770698">
    <property type="protein sequence ID" value="KAE9383118.1"/>
    <property type="molecule type" value="Genomic_DNA"/>
</dbReference>
<accession>A0A6A4GCH8</accession>
<keyword evidence="1" id="KW-1133">Transmembrane helix</keyword>